<dbReference type="PANTHER" id="PTHR11654">
    <property type="entry name" value="OLIGOPEPTIDE TRANSPORTER-RELATED"/>
    <property type="match status" value="1"/>
</dbReference>
<sequence>MLHFSSSLSDKPYSFTDRSGNTYHYFEKPLFNACFFILMQEFCERLAFYGLTPNLQLFTKEYLGYTDAVANSYVSSFNSILYVTPMLTGILADTFLGVYLTILIFSLVYMLGLVLITIASVPSLSEPWMIHVSLMFLITVGAGGIKSCVNVMGAQQMHPEKHKDILTSFFTIFYAAINLGSIIGGVVTPILVEDVSWASSFVVPLIFFAVATSVFVLGDLMKRYVKVKPEGSAVLEVIKVMLASIWRCGVDKNKKSQGGSFEDSFIEDTKVFARLLPILLVTIPFNMAYNNMTTTFLTQALLMDRDTFGWNMPAAIMQNVDPIGVVIVSVIVDGYLYPKLRQWNMMPSVLVRFCIGSTLGALSLLCATIIEYQIRSHSIYTISIWWQVPQFVFIAAGEIFLISTSYEVAYTHAPSQLKTVASAVNLCFMAVAYAISAALFGACASWLPNFDPNDIDGYIDHSHYDYYYYLLIGICLLGSAGALILIPYYRRIESDHQAQIKSSNSQEPITIDSDESAA</sequence>
<feature type="transmembrane region" description="Helical" evidence="8">
    <location>
        <begin position="165"/>
        <end position="191"/>
    </location>
</feature>
<organism evidence="10 11">
    <name type="scientific">Perkinsus chesapeaki</name>
    <name type="common">Clam parasite</name>
    <name type="synonym">Perkinsus andrewsi</name>
    <dbReference type="NCBI Taxonomy" id="330153"/>
    <lineage>
        <taxon>Eukaryota</taxon>
        <taxon>Sar</taxon>
        <taxon>Alveolata</taxon>
        <taxon>Perkinsozoa</taxon>
        <taxon>Perkinsea</taxon>
        <taxon>Perkinsida</taxon>
        <taxon>Perkinsidae</taxon>
        <taxon>Perkinsus</taxon>
    </lineage>
</organism>
<dbReference type="Gene3D" id="1.20.1250.20">
    <property type="entry name" value="MFS general substrate transporter like domains"/>
    <property type="match status" value="1"/>
</dbReference>
<accession>A0A7J6LNM5</accession>
<dbReference type="InterPro" id="IPR018456">
    <property type="entry name" value="PTR2_symporter_CS"/>
</dbReference>
<comment type="caution">
    <text evidence="10">The sequence shown here is derived from an EMBL/GenBank/DDBJ whole genome shotgun (WGS) entry which is preliminary data.</text>
</comment>
<comment type="subcellular location">
    <subcellularLocation>
        <location evidence="1 6">Membrane</location>
        <topology evidence="1 6">Multi-pass membrane protein</topology>
    </subcellularLocation>
</comment>
<evidence type="ECO:0000259" key="9">
    <source>
        <dbReference type="PROSITE" id="PS50850"/>
    </source>
</evidence>
<feature type="transmembrane region" description="Helical" evidence="8">
    <location>
        <begin position="96"/>
        <end position="122"/>
    </location>
</feature>
<feature type="transmembrane region" description="Helical" evidence="8">
    <location>
        <begin position="382"/>
        <end position="402"/>
    </location>
</feature>
<keyword evidence="11" id="KW-1185">Reference proteome</keyword>
<feature type="transmembrane region" description="Helical" evidence="8">
    <location>
        <begin position="197"/>
        <end position="218"/>
    </location>
</feature>
<evidence type="ECO:0000256" key="3">
    <source>
        <dbReference type="ARBA" id="ARBA00022692"/>
    </source>
</evidence>
<dbReference type="GO" id="GO:0016020">
    <property type="term" value="C:membrane"/>
    <property type="evidence" value="ECO:0007669"/>
    <property type="project" value="UniProtKB-SubCell"/>
</dbReference>
<keyword evidence="5 8" id="KW-0472">Membrane</keyword>
<evidence type="ECO:0000256" key="7">
    <source>
        <dbReference type="SAM" id="MobiDB-lite"/>
    </source>
</evidence>
<reference evidence="10 11" key="1">
    <citation type="submission" date="2020-04" db="EMBL/GenBank/DDBJ databases">
        <title>Perkinsus chesapeaki whole genome sequence.</title>
        <authorList>
            <person name="Bogema D.R."/>
        </authorList>
    </citation>
    <scope>NUCLEOTIDE SEQUENCE [LARGE SCALE GENOMIC DNA]</scope>
    <source>
        <strain evidence="10">ATCC PRA-425</strain>
    </source>
</reference>
<feature type="compositionally biased region" description="Polar residues" evidence="7">
    <location>
        <begin position="499"/>
        <end position="508"/>
    </location>
</feature>
<keyword evidence="6" id="KW-0813">Transport</keyword>
<dbReference type="AlphaFoldDB" id="A0A7J6LNM5"/>
<evidence type="ECO:0000256" key="5">
    <source>
        <dbReference type="ARBA" id="ARBA00023136"/>
    </source>
</evidence>
<evidence type="ECO:0000256" key="2">
    <source>
        <dbReference type="ARBA" id="ARBA00005982"/>
    </source>
</evidence>
<evidence type="ECO:0000256" key="4">
    <source>
        <dbReference type="ARBA" id="ARBA00022989"/>
    </source>
</evidence>
<gene>
    <name evidence="10" type="ORF">FOL47_006928</name>
</gene>
<dbReference type="GO" id="GO:0022857">
    <property type="term" value="F:transmembrane transporter activity"/>
    <property type="evidence" value="ECO:0007669"/>
    <property type="project" value="InterPro"/>
</dbReference>
<dbReference type="InterPro" id="IPR000109">
    <property type="entry name" value="POT_fam"/>
</dbReference>
<evidence type="ECO:0000313" key="11">
    <source>
        <dbReference type="Proteomes" id="UP000591131"/>
    </source>
</evidence>
<feature type="region of interest" description="Disordered" evidence="7">
    <location>
        <begin position="499"/>
        <end position="518"/>
    </location>
</feature>
<keyword evidence="3 6" id="KW-0812">Transmembrane</keyword>
<feature type="transmembrane region" description="Helical" evidence="8">
    <location>
        <begin position="349"/>
        <end position="370"/>
    </location>
</feature>
<dbReference type="InterPro" id="IPR036259">
    <property type="entry name" value="MFS_trans_sf"/>
</dbReference>
<feature type="transmembrane region" description="Helical" evidence="8">
    <location>
        <begin position="271"/>
        <end position="289"/>
    </location>
</feature>
<dbReference type="PROSITE" id="PS50850">
    <property type="entry name" value="MFS"/>
    <property type="match status" value="1"/>
</dbReference>
<feature type="transmembrane region" description="Helical" evidence="8">
    <location>
        <begin position="128"/>
        <end position="145"/>
    </location>
</feature>
<feature type="transmembrane region" description="Helical" evidence="8">
    <location>
        <begin position="316"/>
        <end position="337"/>
    </location>
</feature>
<comment type="similarity">
    <text evidence="2 6">Belongs to the major facilitator superfamily. Proton-dependent oligopeptide transporter (POT/PTR) (TC 2.A.17) family.</text>
</comment>
<evidence type="ECO:0000256" key="6">
    <source>
        <dbReference type="RuleBase" id="RU003755"/>
    </source>
</evidence>
<feature type="transmembrane region" description="Helical" evidence="8">
    <location>
        <begin position="423"/>
        <end position="447"/>
    </location>
</feature>
<proteinExistence type="inferred from homology"/>
<protein>
    <recommendedName>
        <fullName evidence="9">Major facilitator superfamily (MFS) profile domain-containing protein</fullName>
    </recommendedName>
</protein>
<dbReference type="InterPro" id="IPR020846">
    <property type="entry name" value="MFS_dom"/>
</dbReference>
<feature type="transmembrane region" description="Helical" evidence="8">
    <location>
        <begin position="467"/>
        <end position="489"/>
    </location>
</feature>
<name>A0A7J6LNM5_PERCH</name>
<dbReference type="Pfam" id="PF00854">
    <property type="entry name" value="PTR2"/>
    <property type="match status" value="1"/>
</dbReference>
<dbReference type="SUPFAM" id="SSF103473">
    <property type="entry name" value="MFS general substrate transporter"/>
    <property type="match status" value="1"/>
</dbReference>
<dbReference type="OrthoDB" id="8904098at2759"/>
<dbReference type="Proteomes" id="UP000591131">
    <property type="component" value="Unassembled WGS sequence"/>
</dbReference>
<keyword evidence="4 8" id="KW-1133">Transmembrane helix</keyword>
<dbReference type="GO" id="GO:0006857">
    <property type="term" value="P:oligopeptide transport"/>
    <property type="evidence" value="ECO:0007669"/>
    <property type="project" value="InterPro"/>
</dbReference>
<evidence type="ECO:0000256" key="8">
    <source>
        <dbReference type="SAM" id="Phobius"/>
    </source>
</evidence>
<evidence type="ECO:0000313" key="10">
    <source>
        <dbReference type="EMBL" id="KAF4660834.1"/>
    </source>
</evidence>
<dbReference type="EMBL" id="JAAPAO010000399">
    <property type="protein sequence ID" value="KAF4660834.1"/>
    <property type="molecule type" value="Genomic_DNA"/>
</dbReference>
<feature type="domain" description="Major facilitator superfamily (MFS) profile" evidence="9">
    <location>
        <begin position="33"/>
        <end position="490"/>
    </location>
</feature>
<dbReference type="PROSITE" id="PS01023">
    <property type="entry name" value="PTR2_2"/>
    <property type="match status" value="1"/>
</dbReference>
<evidence type="ECO:0000256" key="1">
    <source>
        <dbReference type="ARBA" id="ARBA00004141"/>
    </source>
</evidence>